<feature type="transmembrane region" description="Helical" evidence="2">
    <location>
        <begin position="114"/>
        <end position="133"/>
    </location>
</feature>
<dbReference type="EMBL" id="JAIBOA010000008">
    <property type="protein sequence ID" value="MBW8483536.1"/>
    <property type="molecule type" value="Genomic_DNA"/>
</dbReference>
<dbReference type="RefSeq" id="WP_220166768.1">
    <property type="nucleotide sequence ID" value="NZ_JAIBOA010000008.1"/>
</dbReference>
<feature type="transmembrane region" description="Helical" evidence="2">
    <location>
        <begin position="185"/>
        <end position="203"/>
    </location>
</feature>
<sequence>MSGDQGSEGPARAARPRFLPPEQDPAEPAADVPAADVPAAGATADVPAAGATTGAVPPPGGASAWALATVAAAAALLVSAFLPWAHATFGVSIFGQVLPERTVTAAGIEADGTVLVVPVLAVTAIVLAVWGLLGRDRWIALLTAVPGALALVACLVFLVRLERGAEEMAGRDEVFGAQTEVALDYGWYLAVAASLLVLGLGLARPVVARVARRSPDVPGAPAADQS</sequence>
<dbReference type="Proteomes" id="UP000774570">
    <property type="component" value="Unassembled WGS sequence"/>
</dbReference>
<feature type="transmembrane region" description="Helical" evidence="2">
    <location>
        <begin position="138"/>
        <end position="159"/>
    </location>
</feature>
<feature type="region of interest" description="Disordered" evidence="1">
    <location>
        <begin position="1"/>
        <end position="37"/>
    </location>
</feature>
<proteinExistence type="predicted"/>
<protein>
    <submittedName>
        <fullName evidence="3">Uncharacterized protein</fullName>
    </submittedName>
</protein>
<reference evidence="3 4" key="1">
    <citation type="submission" date="2021-07" db="EMBL/GenBank/DDBJ databases">
        <title>Actinomadura sp. PM05-2 isolated from lichen.</title>
        <authorList>
            <person name="Somphong A."/>
            <person name="Phongsopitanun W."/>
            <person name="Tanasupawat S."/>
            <person name="Peongsungnone V."/>
        </authorList>
    </citation>
    <scope>NUCLEOTIDE SEQUENCE [LARGE SCALE GENOMIC DNA]</scope>
    <source>
        <strain evidence="3 4">PM05-2</strain>
    </source>
</reference>
<feature type="compositionally biased region" description="Low complexity" evidence="1">
    <location>
        <begin position="24"/>
        <end position="37"/>
    </location>
</feature>
<evidence type="ECO:0000256" key="2">
    <source>
        <dbReference type="SAM" id="Phobius"/>
    </source>
</evidence>
<evidence type="ECO:0000313" key="4">
    <source>
        <dbReference type="Proteomes" id="UP000774570"/>
    </source>
</evidence>
<feature type="transmembrane region" description="Helical" evidence="2">
    <location>
        <begin position="65"/>
        <end position="94"/>
    </location>
</feature>
<keyword evidence="2" id="KW-1133">Transmembrane helix</keyword>
<keyword evidence="2" id="KW-0812">Transmembrane</keyword>
<keyword evidence="2" id="KW-0472">Membrane</keyword>
<gene>
    <name evidence="3" type="ORF">K1Y72_14210</name>
</gene>
<accession>A0ABS7FTB7</accession>
<keyword evidence="4" id="KW-1185">Reference proteome</keyword>
<evidence type="ECO:0000313" key="3">
    <source>
        <dbReference type="EMBL" id="MBW8483536.1"/>
    </source>
</evidence>
<name>A0ABS7FTB7_9ACTN</name>
<comment type="caution">
    <text evidence="3">The sequence shown here is derived from an EMBL/GenBank/DDBJ whole genome shotgun (WGS) entry which is preliminary data.</text>
</comment>
<evidence type="ECO:0000256" key="1">
    <source>
        <dbReference type="SAM" id="MobiDB-lite"/>
    </source>
</evidence>
<organism evidence="3 4">
    <name type="scientific">Actinomadura parmotrematis</name>
    <dbReference type="NCBI Taxonomy" id="2864039"/>
    <lineage>
        <taxon>Bacteria</taxon>
        <taxon>Bacillati</taxon>
        <taxon>Actinomycetota</taxon>
        <taxon>Actinomycetes</taxon>
        <taxon>Streptosporangiales</taxon>
        <taxon>Thermomonosporaceae</taxon>
        <taxon>Actinomadura</taxon>
    </lineage>
</organism>